<dbReference type="GeneID" id="41328520"/>
<keyword evidence="2" id="KW-1185">Reference proteome</keyword>
<accession>A0A5B9D6V0</accession>
<dbReference type="InterPro" id="IPR046348">
    <property type="entry name" value="SIS_dom_sf"/>
</dbReference>
<dbReference type="GO" id="GO:0006047">
    <property type="term" value="P:UDP-N-acetylglucosamine metabolic process"/>
    <property type="evidence" value="ECO:0007669"/>
    <property type="project" value="TreeGrafter"/>
</dbReference>
<gene>
    <name evidence="1" type="ORF">DSAG12_00517</name>
</gene>
<reference evidence="1 2" key="1">
    <citation type="journal article" date="2020" name="Nature">
        <title>Isolation of an archaeon at the prokaryote-eukaryote interface.</title>
        <authorList>
            <person name="Imachi H."/>
            <person name="Nobu M.K."/>
            <person name="Nakahara N."/>
            <person name="Morono Y."/>
            <person name="Ogawara M."/>
            <person name="Takaki Y."/>
            <person name="Takano Y."/>
            <person name="Uematsu K."/>
            <person name="Ikuta T."/>
            <person name="Ito M."/>
            <person name="Matsui Y."/>
            <person name="Miyazaki M."/>
            <person name="Murata K."/>
            <person name="Saito Y."/>
            <person name="Sakai S."/>
            <person name="Song C."/>
            <person name="Tasumi E."/>
            <person name="Yamanaka Y."/>
            <person name="Yamaguchi T."/>
            <person name="Kamagata Y."/>
            <person name="Tamaki H."/>
            <person name="Takai K."/>
        </authorList>
    </citation>
    <scope>NUCLEOTIDE SEQUENCE [LARGE SCALE GENOMIC DNA]</scope>
    <source>
        <strain evidence="1 2">MK-D1</strain>
    </source>
</reference>
<organism evidence="1 2">
    <name type="scientific">Promethearchaeum syntrophicum</name>
    <dbReference type="NCBI Taxonomy" id="2594042"/>
    <lineage>
        <taxon>Archaea</taxon>
        <taxon>Promethearchaeati</taxon>
        <taxon>Promethearchaeota</taxon>
        <taxon>Promethearchaeia</taxon>
        <taxon>Promethearchaeales</taxon>
        <taxon>Promethearchaeaceae</taxon>
        <taxon>Promethearchaeum</taxon>
    </lineage>
</organism>
<dbReference type="GO" id="GO:0006487">
    <property type="term" value="P:protein N-linked glycosylation"/>
    <property type="evidence" value="ECO:0007669"/>
    <property type="project" value="TreeGrafter"/>
</dbReference>
<dbReference type="GO" id="GO:0006002">
    <property type="term" value="P:fructose 6-phosphate metabolic process"/>
    <property type="evidence" value="ECO:0007669"/>
    <property type="project" value="TreeGrafter"/>
</dbReference>
<dbReference type="AlphaFoldDB" id="A0A5B9D6V0"/>
<dbReference type="PANTHER" id="PTHR10937:SF0">
    <property type="entry name" value="GLUTAMINE--FRUCTOSE-6-PHOSPHATE TRANSAMINASE (ISOMERIZING)"/>
    <property type="match status" value="1"/>
</dbReference>
<dbReference type="SUPFAM" id="SSF53697">
    <property type="entry name" value="SIS domain"/>
    <property type="match status" value="1"/>
</dbReference>
<dbReference type="PANTHER" id="PTHR10937">
    <property type="entry name" value="GLUCOSAMINE--FRUCTOSE-6-PHOSPHATE AMINOTRANSFERASE, ISOMERIZING"/>
    <property type="match status" value="1"/>
</dbReference>
<protein>
    <recommendedName>
        <fullName evidence="3">SIS domain-containing protein</fullName>
    </recommendedName>
</protein>
<dbReference type="RefSeq" id="WP_147661647.1">
    <property type="nucleotide sequence ID" value="NZ_CP042905.2"/>
</dbReference>
<name>A0A5B9D6V0_9ARCH</name>
<dbReference type="Gene3D" id="3.40.50.10490">
    <property type="entry name" value="Glucose-6-phosphate isomerase like protein, domain 1"/>
    <property type="match status" value="1"/>
</dbReference>
<reference evidence="1 2" key="2">
    <citation type="journal article" date="2024" name="Int. J. Syst. Evol. Microbiol.">
        <title>Promethearchaeum syntrophicum gen. nov., sp. nov., an anaerobic, obligately syntrophic archaeon, the first isolate of the lineage 'Asgard' archaea, and proposal of the new archaeal phylum Promethearchaeota phyl. nov. and kingdom Promethearchaeati regn. nov.</title>
        <authorList>
            <person name="Imachi H."/>
            <person name="Nobu M.K."/>
            <person name="Kato S."/>
            <person name="Takaki Y."/>
            <person name="Miyazaki M."/>
            <person name="Miyata M."/>
            <person name="Ogawara M."/>
            <person name="Saito Y."/>
            <person name="Sakai S."/>
            <person name="Tahara Y.O."/>
            <person name="Takano Y."/>
            <person name="Tasumi E."/>
            <person name="Uematsu K."/>
            <person name="Yoshimura T."/>
            <person name="Itoh T."/>
            <person name="Ohkuma M."/>
            <person name="Takai K."/>
        </authorList>
    </citation>
    <scope>NUCLEOTIDE SEQUENCE [LARGE SCALE GENOMIC DNA]</scope>
    <source>
        <strain evidence="1 2">MK-D1</strain>
    </source>
</reference>
<evidence type="ECO:0000313" key="2">
    <source>
        <dbReference type="Proteomes" id="UP000321408"/>
    </source>
</evidence>
<dbReference type="KEGG" id="psyt:DSAG12_00517"/>
<dbReference type="GO" id="GO:0004360">
    <property type="term" value="F:glutamine-fructose-6-phosphate transaminase (isomerizing) activity"/>
    <property type="evidence" value="ECO:0007669"/>
    <property type="project" value="TreeGrafter"/>
</dbReference>
<dbReference type="Proteomes" id="UP000321408">
    <property type="component" value="Chromosome"/>
</dbReference>
<proteinExistence type="predicted"/>
<evidence type="ECO:0008006" key="3">
    <source>
        <dbReference type="Google" id="ProtNLM"/>
    </source>
</evidence>
<sequence length="376" mass="43287">MTEKWPFFYEDIREEFLSLPESLEKCVDNYFYKEGKEIINHIQEILSTLQFSHVVFIGNTFNFFASEIPKYLLMNDKESVSFTWQNIEMTEFYDYFLPKEYDTSTLYIFISTSGKSRLLKNAIEQLHILNIDPNLIWLVTNNKKSPISSYCGINLPIYLDSEIVLSSKSFPHTIVVLYFISQILLGKDPISEDIHSKIMKFISELKEYRKVEPTQTKILVDFLGQDFKIVYLISRDPVSESSCKLLALNANSFIGSMCEGISLGLFFHGPFQIFERKAINTKIKCIMIGAFEPGETEKDTLPRLVDLILNRAGSMALISNNTHLIKNFQDEPRISVVNFESNFTPLAPIFQSFILSTALLRISLIKGLIRSHKKKA</sequence>
<dbReference type="EMBL" id="CP042905">
    <property type="protein sequence ID" value="QEE14703.1"/>
    <property type="molecule type" value="Genomic_DNA"/>
</dbReference>
<evidence type="ECO:0000313" key="1">
    <source>
        <dbReference type="EMBL" id="QEE14703.1"/>
    </source>
</evidence>
<dbReference type="GO" id="GO:0097367">
    <property type="term" value="F:carbohydrate derivative binding"/>
    <property type="evidence" value="ECO:0007669"/>
    <property type="project" value="InterPro"/>
</dbReference>